<evidence type="ECO:0000313" key="1">
    <source>
        <dbReference type="EMBL" id="KAG7377489.1"/>
    </source>
</evidence>
<protein>
    <submittedName>
        <fullName evidence="1">Uncharacterized protein</fullName>
    </submittedName>
</protein>
<organism evidence="1 2">
    <name type="scientific">Phytophthora pseudosyringae</name>
    <dbReference type="NCBI Taxonomy" id="221518"/>
    <lineage>
        <taxon>Eukaryota</taxon>
        <taxon>Sar</taxon>
        <taxon>Stramenopiles</taxon>
        <taxon>Oomycota</taxon>
        <taxon>Peronosporomycetes</taxon>
        <taxon>Peronosporales</taxon>
        <taxon>Peronosporaceae</taxon>
        <taxon>Phytophthora</taxon>
    </lineage>
</organism>
<name>A0A8T1VBK3_9STRA</name>
<accession>A0A8T1VBK3</accession>
<gene>
    <name evidence="1" type="ORF">PHYPSEUDO_011543</name>
</gene>
<evidence type="ECO:0000313" key="2">
    <source>
        <dbReference type="Proteomes" id="UP000694044"/>
    </source>
</evidence>
<reference evidence="1" key="1">
    <citation type="submission" date="2021-02" db="EMBL/GenBank/DDBJ databases">
        <authorList>
            <person name="Palmer J.M."/>
        </authorList>
    </citation>
    <scope>NUCLEOTIDE SEQUENCE</scope>
    <source>
        <strain evidence="1">SCRP734</strain>
    </source>
</reference>
<dbReference type="AlphaFoldDB" id="A0A8T1VBK3"/>
<comment type="caution">
    <text evidence="1">The sequence shown here is derived from an EMBL/GenBank/DDBJ whole genome shotgun (WGS) entry which is preliminary data.</text>
</comment>
<keyword evidence="2" id="KW-1185">Reference proteome</keyword>
<sequence length="111" mass="12488">MAQPQLSDERFETANGDTCCVIFQTIQLPGVKSPQQVYDALLFSVNNAEISISERLGHVTVRDDYEGVDGNIFNNSSSSTQSMTMIPHISPLNDSLPFQTFERTRVYVLQW</sequence>
<dbReference type="EMBL" id="JAGDFM010000518">
    <property type="protein sequence ID" value="KAG7377489.1"/>
    <property type="molecule type" value="Genomic_DNA"/>
</dbReference>
<dbReference type="OrthoDB" id="10496236at2759"/>
<proteinExistence type="predicted"/>
<dbReference type="Proteomes" id="UP000694044">
    <property type="component" value="Unassembled WGS sequence"/>
</dbReference>